<evidence type="ECO:0000313" key="2">
    <source>
        <dbReference type="EMBL" id="SPK76115.1"/>
    </source>
</evidence>
<proteinExistence type="predicted"/>
<reference evidence="2 3" key="1">
    <citation type="submission" date="2018-01" db="EMBL/GenBank/DDBJ databases">
        <authorList>
            <person name="Gaut B.S."/>
            <person name="Morton B.R."/>
            <person name="Clegg M.T."/>
            <person name="Duvall M.R."/>
        </authorList>
    </citation>
    <scope>NUCLEOTIDE SEQUENCE [LARGE SCALE GENOMIC DNA]</scope>
    <source>
        <strain evidence="2">Cupriavidus taiwanensis LMG 19425</strain>
        <plasmid evidence="3">Plasmid ii</plasmid>
    </source>
</reference>
<accession>A0A375ISB8</accession>
<name>A0A375ISB8_9BURK</name>
<feature type="region of interest" description="Disordered" evidence="1">
    <location>
        <begin position="1"/>
        <end position="45"/>
    </location>
</feature>
<protein>
    <submittedName>
        <fullName evidence="2">Uncharacterized protein</fullName>
    </submittedName>
</protein>
<dbReference type="EMBL" id="LT991977">
    <property type="protein sequence ID" value="SPK76115.1"/>
    <property type="molecule type" value="Genomic_DNA"/>
</dbReference>
<keyword evidence="2" id="KW-0614">Plasmid</keyword>
<gene>
    <name evidence="2" type="ORF">CT19425_MP70275</name>
</gene>
<feature type="compositionally biased region" description="Basic and acidic residues" evidence="1">
    <location>
        <begin position="11"/>
        <end position="21"/>
    </location>
</feature>
<evidence type="ECO:0000313" key="3">
    <source>
        <dbReference type="Proteomes" id="UP000255505"/>
    </source>
</evidence>
<dbReference type="Proteomes" id="UP000255505">
    <property type="component" value="Plasmid II"/>
</dbReference>
<sequence length="82" mass="9044">MLIGVGGRKAGLADRERAESRRARRLPCQGPPKEGACAGTNVRIPPEGERSALSFRLLNPVATTQRRTQYEEVQQARVWANS</sequence>
<evidence type="ECO:0000256" key="1">
    <source>
        <dbReference type="SAM" id="MobiDB-lite"/>
    </source>
</evidence>
<geneLocation type="plasmid" evidence="2">
    <name>II</name>
</geneLocation>
<dbReference type="AlphaFoldDB" id="A0A375ISB8"/>
<organism evidence="2 3">
    <name type="scientific">Cupriavidus taiwanensis</name>
    <dbReference type="NCBI Taxonomy" id="164546"/>
    <lineage>
        <taxon>Bacteria</taxon>
        <taxon>Pseudomonadati</taxon>
        <taxon>Pseudomonadota</taxon>
        <taxon>Betaproteobacteria</taxon>
        <taxon>Burkholderiales</taxon>
        <taxon>Burkholderiaceae</taxon>
        <taxon>Cupriavidus</taxon>
    </lineage>
</organism>